<keyword evidence="5 6" id="KW-0456">Lyase</keyword>
<dbReference type="GO" id="GO:0000105">
    <property type="term" value="P:L-histidine biosynthetic process"/>
    <property type="evidence" value="ECO:0007669"/>
    <property type="project" value="UniProtKB-UniRule"/>
</dbReference>
<dbReference type="PANTHER" id="PTHR23133">
    <property type="entry name" value="IMIDAZOLEGLYCEROL-PHOSPHATE DEHYDRATASE HIS7"/>
    <property type="match status" value="1"/>
</dbReference>
<gene>
    <name evidence="6" type="primary">hisB</name>
    <name evidence="8" type="ORF">EI71_01260</name>
</gene>
<keyword evidence="4 6" id="KW-0368">Histidine biosynthesis</keyword>
<dbReference type="Pfam" id="PF00475">
    <property type="entry name" value="IGPD"/>
    <property type="match status" value="1"/>
</dbReference>
<protein>
    <recommendedName>
        <fullName evidence="2 6">Imidazoleglycerol-phosphate dehydratase</fullName>
        <shortName evidence="6">IGPD</shortName>
        <ecNumber evidence="6 7">4.2.1.19</ecNumber>
    </recommendedName>
</protein>
<dbReference type="CDD" id="cd07914">
    <property type="entry name" value="IGPD"/>
    <property type="match status" value="1"/>
</dbReference>
<dbReference type="OrthoDB" id="9790411at2"/>
<sequence>MREATVKRKTKETDISCTLTLDGEGIAKLETGIGFFDHMLNTLAKHGGFNLDFTCKGDLNVDTHHSVEDSGIVLGDAFNKALVSKDGIQRYANFVMPMDDALVLCAVDLCGRAYYESNATFNVDKVGDFETETVDEFFRSFADNAKINLHFVILRGENSHHIIEAMFKSLAKCLRDAIKINSDIKGSLSTKGVI</sequence>
<proteinExistence type="inferred from homology"/>
<dbReference type="InterPro" id="IPR038494">
    <property type="entry name" value="IGPD_sf"/>
</dbReference>
<dbReference type="GO" id="GO:0004424">
    <property type="term" value="F:imidazoleglycerol-phosphate dehydratase activity"/>
    <property type="evidence" value="ECO:0007669"/>
    <property type="project" value="UniProtKB-UniRule"/>
</dbReference>
<evidence type="ECO:0000256" key="4">
    <source>
        <dbReference type="ARBA" id="ARBA00023102"/>
    </source>
</evidence>
<comment type="subcellular location">
    <subcellularLocation>
        <location evidence="6 7">Cytoplasm</location>
    </subcellularLocation>
</comment>
<evidence type="ECO:0000256" key="7">
    <source>
        <dbReference type="RuleBase" id="RU000599"/>
    </source>
</evidence>
<accession>A0A397RZ63</accession>
<dbReference type="Gene3D" id="3.30.230.40">
    <property type="entry name" value="Imidazole glycerol phosphate dehydratase, domain 1"/>
    <property type="match status" value="2"/>
</dbReference>
<keyword evidence="3 6" id="KW-0028">Amino-acid biosynthesis</keyword>
<dbReference type="InParanoid" id="A0A397RZ63"/>
<dbReference type="FunFam" id="3.30.230.40:FF:000003">
    <property type="entry name" value="Imidazoleglycerol-phosphate dehydratase HisB"/>
    <property type="match status" value="1"/>
</dbReference>
<dbReference type="InterPro" id="IPR020568">
    <property type="entry name" value="Ribosomal_Su5_D2-typ_SF"/>
</dbReference>
<dbReference type="NCBIfam" id="NF002114">
    <property type="entry name" value="PRK00951.2-4"/>
    <property type="match status" value="1"/>
</dbReference>
<dbReference type="PANTHER" id="PTHR23133:SF2">
    <property type="entry name" value="IMIDAZOLEGLYCEROL-PHOSPHATE DEHYDRATASE"/>
    <property type="match status" value="1"/>
</dbReference>
<dbReference type="InterPro" id="IPR000807">
    <property type="entry name" value="ImidazoleglycerolP_deHydtase"/>
</dbReference>
<dbReference type="FunCoup" id="A0A397RZ63">
    <property type="interactions" value="305"/>
</dbReference>
<dbReference type="AlphaFoldDB" id="A0A397RZ63"/>
<keyword evidence="6" id="KW-0963">Cytoplasm</keyword>
<evidence type="ECO:0000313" key="9">
    <source>
        <dbReference type="Proteomes" id="UP000266506"/>
    </source>
</evidence>
<comment type="caution">
    <text evidence="8">The sequence shown here is derived from an EMBL/GenBank/DDBJ whole genome shotgun (WGS) entry which is preliminary data.</text>
</comment>
<dbReference type="EMBL" id="QXEV01000013">
    <property type="protein sequence ID" value="RIA75691.1"/>
    <property type="molecule type" value="Genomic_DNA"/>
</dbReference>
<dbReference type="SUPFAM" id="SSF54211">
    <property type="entry name" value="Ribosomal protein S5 domain 2-like"/>
    <property type="match status" value="2"/>
</dbReference>
<dbReference type="NCBIfam" id="NF002111">
    <property type="entry name" value="PRK00951.2-1"/>
    <property type="match status" value="1"/>
</dbReference>
<evidence type="ECO:0000256" key="2">
    <source>
        <dbReference type="ARBA" id="ARBA00016664"/>
    </source>
</evidence>
<dbReference type="HAMAP" id="MF_00076">
    <property type="entry name" value="HisB"/>
    <property type="match status" value="1"/>
</dbReference>
<comment type="pathway">
    <text evidence="1 6 7">Amino-acid biosynthesis; L-histidine biosynthesis; L-histidine from 5-phospho-alpha-D-ribose 1-diphosphate: step 6/9.</text>
</comment>
<evidence type="ECO:0000256" key="1">
    <source>
        <dbReference type="ARBA" id="ARBA00005047"/>
    </source>
</evidence>
<dbReference type="RefSeq" id="WP_119016389.1">
    <property type="nucleotide sequence ID" value="NZ_QXEV01000013.1"/>
</dbReference>
<keyword evidence="9" id="KW-1185">Reference proteome</keyword>
<evidence type="ECO:0000256" key="6">
    <source>
        <dbReference type="HAMAP-Rule" id="MF_00076"/>
    </source>
</evidence>
<dbReference type="InterPro" id="IPR020565">
    <property type="entry name" value="ImidazoleglycerP_deHydtase_CS"/>
</dbReference>
<name>A0A397RZ63_9MOLU</name>
<evidence type="ECO:0000256" key="3">
    <source>
        <dbReference type="ARBA" id="ARBA00022605"/>
    </source>
</evidence>
<dbReference type="FunFam" id="3.30.230.40:FF:000001">
    <property type="entry name" value="Imidazoleglycerol-phosphate dehydratase HisB"/>
    <property type="match status" value="1"/>
</dbReference>
<dbReference type="GO" id="GO:0005737">
    <property type="term" value="C:cytoplasm"/>
    <property type="evidence" value="ECO:0007669"/>
    <property type="project" value="UniProtKB-SubCell"/>
</dbReference>
<dbReference type="PROSITE" id="PS00954">
    <property type="entry name" value="IGP_DEHYDRATASE_1"/>
    <property type="match status" value="1"/>
</dbReference>
<dbReference type="EC" id="4.2.1.19" evidence="6 7"/>
<comment type="similarity">
    <text evidence="6 7">Belongs to the imidazoleglycerol-phosphate dehydratase family.</text>
</comment>
<dbReference type="UniPathway" id="UPA00031">
    <property type="reaction ID" value="UER00011"/>
</dbReference>
<reference evidence="8 9" key="1">
    <citation type="submission" date="2018-08" db="EMBL/GenBank/DDBJ databases">
        <title>Genomic Encyclopedia of Archaeal and Bacterial Type Strains, Phase II (KMG-II): from individual species to whole genera.</title>
        <authorList>
            <person name="Goeker M."/>
        </authorList>
    </citation>
    <scope>NUCLEOTIDE SEQUENCE [LARGE SCALE GENOMIC DNA]</scope>
    <source>
        <strain evidence="8 9">ATCC 27112</strain>
    </source>
</reference>
<organism evidence="8 9">
    <name type="scientific">Anaeroplasma bactoclasticum</name>
    <dbReference type="NCBI Taxonomy" id="2088"/>
    <lineage>
        <taxon>Bacteria</taxon>
        <taxon>Bacillati</taxon>
        <taxon>Mycoplasmatota</taxon>
        <taxon>Mollicutes</taxon>
        <taxon>Anaeroplasmatales</taxon>
        <taxon>Anaeroplasmataceae</taxon>
        <taxon>Anaeroplasma</taxon>
    </lineage>
</organism>
<comment type="catalytic activity">
    <reaction evidence="6 7">
        <text>D-erythro-1-(imidazol-4-yl)glycerol 3-phosphate = 3-(imidazol-4-yl)-2-oxopropyl phosphate + H2O</text>
        <dbReference type="Rhea" id="RHEA:11040"/>
        <dbReference type="ChEBI" id="CHEBI:15377"/>
        <dbReference type="ChEBI" id="CHEBI:57766"/>
        <dbReference type="ChEBI" id="CHEBI:58278"/>
        <dbReference type="EC" id="4.2.1.19"/>
    </reaction>
</comment>
<evidence type="ECO:0000313" key="8">
    <source>
        <dbReference type="EMBL" id="RIA75691.1"/>
    </source>
</evidence>
<dbReference type="PROSITE" id="PS00955">
    <property type="entry name" value="IGP_DEHYDRATASE_2"/>
    <property type="match status" value="1"/>
</dbReference>
<dbReference type="Proteomes" id="UP000266506">
    <property type="component" value="Unassembled WGS sequence"/>
</dbReference>
<evidence type="ECO:0000256" key="5">
    <source>
        <dbReference type="ARBA" id="ARBA00023239"/>
    </source>
</evidence>